<evidence type="ECO:0000313" key="3">
    <source>
        <dbReference type="EMBL" id="MBE9398522.1"/>
    </source>
</evidence>
<dbReference type="AlphaFoldDB" id="A0A8J7FCI5"/>
<evidence type="ECO:0000313" key="4">
    <source>
        <dbReference type="Proteomes" id="UP000640333"/>
    </source>
</evidence>
<protein>
    <submittedName>
        <fullName evidence="3">BolA/IbaG family iron-sulfur metabolism protein</fullName>
    </submittedName>
</protein>
<keyword evidence="4" id="KW-1185">Reference proteome</keyword>
<dbReference type="SUPFAM" id="SSF82657">
    <property type="entry name" value="BolA-like"/>
    <property type="match status" value="1"/>
</dbReference>
<dbReference type="InterPro" id="IPR050961">
    <property type="entry name" value="BolA/IbaG_stress_morph_reg"/>
</dbReference>
<organism evidence="3 4">
    <name type="scientific">Pontibacterium sinense</name>
    <dbReference type="NCBI Taxonomy" id="2781979"/>
    <lineage>
        <taxon>Bacteria</taxon>
        <taxon>Pseudomonadati</taxon>
        <taxon>Pseudomonadota</taxon>
        <taxon>Gammaproteobacteria</taxon>
        <taxon>Oceanospirillales</taxon>
        <taxon>Oceanospirillaceae</taxon>
        <taxon>Pontibacterium</taxon>
    </lineage>
</organism>
<dbReference type="Proteomes" id="UP000640333">
    <property type="component" value="Unassembled WGS sequence"/>
</dbReference>
<gene>
    <name evidence="3" type="ORF">IOQ59_14770</name>
</gene>
<dbReference type="EMBL" id="JADEYS010000015">
    <property type="protein sequence ID" value="MBE9398522.1"/>
    <property type="molecule type" value="Genomic_DNA"/>
</dbReference>
<dbReference type="PANTHER" id="PTHR46229:SF2">
    <property type="entry name" value="BOLA-LIKE PROTEIN 1"/>
    <property type="match status" value="1"/>
</dbReference>
<comment type="caution">
    <text evidence="3">The sequence shown here is derived from an EMBL/GenBank/DDBJ whole genome shotgun (WGS) entry which is preliminary data.</text>
</comment>
<reference evidence="3" key="1">
    <citation type="submission" date="2020-10" db="EMBL/GenBank/DDBJ databases">
        <title>Bacterium isolated from coastal waters sediment.</title>
        <authorList>
            <person name="Chen R.-J."/>
            <person name="Lu D.-C."/>
            <person name="Zhu K.-L."/>
            <person name="Du Z.-J."/>
        </authorList>
    </citation>
    <scope>NUCLEOTIDE SEQUENCE</scope>
    <source>
        <strain evidence="3">N1Y112</strain>
    </source>
</reference>
<dbReference type="Gene3D" id="3.10.20.90">
    <property type="entry name" value="Phosphatidylinositol 3-kinase Catalytic Subunit, Chain A, domain 1"/>
    <property type="match status" value="1"/>
</dbReference>
<sequence>MSVQVIIEQKLQAGLAVEHMDIENESHMHSGPATDSHFKLTLVSDDFTGKRLVQRHQLIYGLLAAELQSPVHALAMHLYTAEEWQKRGAPAPLSPNCRGGE</sequence>
<name>A0A8J7FCI5_9GAMM</name>
<evidence type="ECO:0000256" key="1">
    <source>
        <dbReference type="ARBA" id="ARBA00005578"/>
    </source>
</evidence>
<proteinExistence type="inferred from homology"/>
<accession>A0A8J7FCI5</accession>
<dbReference type="GO" id="GO:0006351">
    <property type="term" value="P:DNA-templated transcription"/>
    <property type="evidence" value="ECO:0007669"/>
    <property type="project" value="TreeGrafter"/>
</dbReference>
<dbReference type="PANTHER" id="PTHR46229">
    <property type="entry name" value="BOLA TRANSCRIPTION REGULATOR"/>
    <property type="match status" value="1"/>
</dbReference>
<dbReference type="InterPro" id="IPR036065">
    <property type="entry name" value="BolA-like_sf"/>
</dbReference>
<dbReference type="GO" id="GO:0005829">
    <property type="term" value="C:cytosol"/>
    <property type="evidence" value="ECO:0007669"/>
    <property type="project" value="TreeGrafter"/>
</dbReference>
<dbReference type="RefSeq" id="WP_193954156.1">
    <property type="nucleotide sequence ID" value="NZ_JADEYS010000015.1"/>
</dbReference>
<dbReference type="PIRSF" id="PIRSF003113">
    <property type="entry name" value="BolA"/>
    <property type="match status" value="1"/>
</dbReference>
<dbReference type="InterPro" id="IPR002634">
    <property type="entry name" value="BolA"/>
</dbReference>
<evidence type="ECO:0000256" key="2">
    <source>
        <dbReference type="RuleBase" id="RU003860"/>
    </source>
</evidence>
<dbReference type="Pfam" id="PF01722">
    <property type="entry name" value="BolA"/>
    <property type="match status" value="1"/>
</dbReference>
<comment type="similarity">
    <text evidence="1 2">Belongs to the BolA/IbaG family.</text>
</comment>